<protein>
    <submittedName>
        <fullName evidence="1">Uncharacterized protein</fullName>
    </submittedName>
</protein>
<comment type="caution">
    <text evidence="1">The sequence shown here is derived from an EMBL/GenBank/DDBJ whole genome shotgun (WGS) entry which is preliminary data.</text>
</comment>
<dbReference type="RefSeq" id="WP_370513669.1">
    <property type="nucleotide sequence ID" value="NZ_JBHTCT010000035.1"/>
</dbReference>
<sequence>MPHAVDPGAIRRCLNRVTQVRLTNGQRFWFYPTFVGRRSVAGYRWRSRQGRWEYFGIDLDEIRSFSCR</sequence>
<accession>A0ABW2NIK2</accession>
<evidence type="ECO:0000313" key="2">
    <source>
        <dbReference type="Proteomes" id="UP001596483"/>
    </source>
</evidence>
<organism evidence="1 2">
    <name type="scientific">Bhargavaea changchunensis</name>
    <dbReference type="NCBI Taxonomy" id="2134037"/>
    <lineage>
        <taxon>Bacteria</taxon>
        <taxon>Bacillati</taxon>
        <taxon>Bacillota</taxon>
        <taxon>Bacilli</taxon>
        <taxon>Bacillales</taxon>
        <taxon>Caryophanaceae</taxon>
        <taxon>Bhargavaea</taxon>
    </lineage>
</organism>
<reference evidence="2" key="1">
    <citation type="journal article" date="2019" name="Int. J. Syst. Evol. Microbiol.">
        <title>The Global Catalogue of Microorganisms (GCM) 10K type strain sequencing project: providing services to taxonomists for standard genome sequencing and annotation.</title>
        <authorList>
            <consortium name="The Broad Institute Genomics Platform"/>
            <consortium name="The Broad Institute Genome Sequencing Center for Infectious Disease"/>
            <person name="Wu L."/>
            <person name="Ma J."/>
        </authorList>
    </citation>
    <scope>NUCLEOTIDE SEQUENCE [LARGE SCALE GENOMIC DNA]</scope>
    <source>
        <strain evidence="2">JCM 4738</strain>
    </source>
</reference>
<proteinExistence type="predicted"/>
<dbReference type="EMBL" id="JBHTCT010000035">
    <property type="protein sequence ID" value="MFC7366047.1"/>
    <property type="molecule type" value="Genomic_DNA"/>
</dbReference>
<name>A0ABW2NIK2_9BACL</name>
<dbReference type="Proteomes" id="UP001596483">
    <property type="component" value="Unassembled WGS sequence"/>
</dbReference>
<keyword evidence="2" id="KW-1185">Reference proteome</keyword>
<gene>
    <name evidence="1" type="ORF">ACFQQH_13055</name>
</gene>
<evidence type="ECO:0000313" key="1">
    <source>
        <dbReference type="EMBL" id="MFC7366047.1"/>
    </source>
</evidence>